<dbReference type="eggNOG" id="COG3293">
    <property type="taxonomic scope" value="Bacteria"/>
</dbReference>
<reference evidence="1 2" key="1">
    <citation type="journal article" date="2012" name="J. Bacteriol.">
        <title>Draft Genome Sequence of Plant Growth-Promoting Rhizobium Mesorhizobium amorphae, Isolated from Zinc-Lead Mine Tailings.</title>
        <authorList>
            <person name="Hao X."/>
            <person name="Lin Y."/>
            <person name="Johnstone L."/>
            <person name="Baltrus D.A."/>
            <person name="Miller S.J."/>
            <person name="Wei G."/>
            <person name="Rensing C."/>
        </authorList>
    </citation>
    <scope>NUCLEOTIDE SEQUENCE [LARGE SCALE GENOMIC DNA]</scope>
    <source>
        <strain evidence="1 2">CCNWGS0123</strain>
    </source>
</reference>
<dbReference type="AlphaFoldDB" id="G6YMB1"/>
<keyword evidence="2" id="KW-1185">Reference proteome</keyword>
<name>G6YMB1_9HYPH</name>
<evidence type="ECO:0000313" key="2">
    <source>
        <dbReference type="Proteomes" id="UP000002949"/>
    </source>
</evidence>
<organism evidence="1 2">
    <name type="scientific">Mesorhizobium amorphae CCNWGS0123</name>
    <dbReference type="NCBI Taxonomy" id="1082933"/>
    <lineage>
        <taxon>Bacteria</taxon>
        <taxon>Pseudomonadati</taxon>
        <taxon>Pseudomonadota</taxon>
        <taxon>Alphaproteobacteria</taxon>
        <taxon>Hyphomicrobiales</taxon>
        <taxon>Phyllobacteriaceae</taxon>
        <taxon>Mesorhizobium</taxon>
    </lineage>
</organism>
<sequence length="44" mass="4673">MDSITKAHDGKVQMIDTSIIRVHQQGAAAKRGIEIIVSAAPEAD</sequence>
<dbReference type="Proteomes" id="UP000002949">
    <property type="component" value="Unassembled WGS sequence"/>
</dbReference>
<accession>G6YMB1</accession>
<evidence type="ECO:0000313" key="1">
    <source>
        <dbReference type="EMBL" id="EHH02119.1"/>
    </source>
</evidence>
<gene>
    <name evidence="1" type="ORF">MEA186_35784</name>
</gene>
<dbReference type="EMBL" id="AGSN01000271">
    <property type="protein sequence ID" value="EHH02119.1"/>
    <property type="molecule type" value="Genomic_DNA"/>
</dbReference>
<proteinExistence type="predicted"/>
<dbReference type="PATRIC" id="fig|1082933.3.peg.6938"/>
<protein>
    <submittedName>
        <fullName evidence="1">Transposase</fullName>
    </submittedName>
</protein>